<protein>
    <submittedName>
        <fullName evidence="1">Uncharacterized protein</fullName>
    </submittedName>
</protein>
<accession>A0AAU7MTG7</accession>
<evidence type="ECO:0000313" key="1">
    <source>
        <dbReference type="EMBL" id="XBQ21725.1"/>
    </source>
</evidence>
<dbReference type="KEGG" id="fld:ABNE31_08930"/>
<proteinExistence type="predicted"/>
<sequence>MEHEQEQYPDSLKFWLGDILQFERFAAITNSYETLKSNGLDKVSDDKLRRLLSNYYENEVEQVSRAIIDVEYAFLNDWKPLLKELSIEDFKFRQYVIVNDPNIFDRSSVARNNLILNKDNYSGGTTRISQVIQSIDRILNRLSPELEK</sequence>
<dbReference type="EMBL" id="CP157804">
    <property type="protein sequence ID" value="XBQ21725.1"/>
    <property type="molecule type" value="Genomic_DNA"/>
</dbReference>
<organism evidence="1">
    <name type="scientific">Flagellimonas sp. MMG031</name>
    <dbReference type="NCBI Taxonomy" id="3158549"/>
    <lineage>
        <taxon>Bacteria</taxon>
        <taxon>Pseudomonadati</taxon>
        <taxon>Bacteroidota</taxon>
        <taxon>Flavobacteriia</taxon>
        <taxon>Flavobacteriales</taxon>
        <taxon>Flavobacteriaceae</taxon>
        <taxon>Flagellimonas</taxon>
    </lineage>
</organism>
<reference evidence="1" key="1">
    <citation type="submission" date="2024-05" db="EMBL/GenBank/DDBJ databases">
        <title>Draft Genome Sequences of Flagellimonas sp. MMG031 and Marinobacter sp. MMG032 Isolated from the dinoflagellate Symbiodinium pilosum.</title>
        <authorList>
            <person name="Shikuma N.J."/>
            <person name="Farrell M.V."/>
        </authorList>
    </citation>
    <scope>NUCLEOTIDE SEQUENCE</scope>
    <source>
        <strain evidence="1">MMG031</strain>
    </source>
</reference>
<name>A0AAU7MTG7_9FLAO</name>
<gene>
    <name evidence="1" type="ORF">ABNE31_08930</name>
</gene>
<dbReference type="RefSeq" id="WP_349350956.1">
    <property type="nucleotide sequence ID" value="NZ_CP157804.1"/>
</dbReference>
<dbReference type="AlphaFoldDB" id="A0AAU7MTG7"/>